<evidence type="ECO:0000313" key="16">
    <source>
        <dbReference type="EMBL" id="MDO7882767.1"/>
    </source>
</evidence>
<evidence type="ECO:0000256" key="13">
    <source>
        <dbReference type="SAM" id="MobiDB-lite"/>
    </source>
</evidence>
<dbReference type="RefSeq" id="WP_305003199.1">
    <property type="nucleotide sequence ID" value="NZ_JAUQUB010000002.1"/>
</dbReference>
<dbReference type="Gene3D" id="3.40.50.80">
    <property type="entry name" value="Nucleotide-binding domain of ferredoxin-NADP reductase (FNR) module"/>
    <property type="match status" value="1"/>
</dbReference>
<evidence type="ECO:0000256" key="4">
    <source>
        <dbReference type="ARBA" id="ARBA00022692"/>
    </source>
</evidence>
<dbReference type="InterPro" id="IPR017927">
    <property type="entry name" value="FAD-bd_FR_type"/>
</dbReference>
<evidence type="ECO:0000256" key="14">
    <source>
        <dbReference type="SAM" id="Phobius"/>
    </source>
</evidence>
<evidence type="ECO:0000256" key="5">
    <source>
        <dbReference type="ARBA" id="ARBA00022714"/>
    </source>
</evidence>
<dbReference type="Pfam" id="PF01794">
    <property type="entry name" value="Ferric_reduct"/>
    <property type="match status" value="1"/>
</dbReference>
<dbReference type="InterPro" id="IPR001433">
    <property type="entry name" value="OxRdtase_FAD/NAD-bd"/>
</dbReference>
<dbReference type="InterPro" id="IPR013130">
    <property type="entry name" value="Fe3_Rdtase_TM_dom"/>
</dbReference>
<dbReference type="SUPFAM" id="SSF52343">
    <property type="entry name" value="Ferredoxin reductase-like, C-terminal NADP-linked domain"/>
    <property type="match status" value="1"/>
</dbReference>
<dbReference type="PROSITE" id="PS51384">
    <property type="entry name" value="FAD_FR"/>
    <property type="match status" value="1"/>
</dbReference>
<evidence type="ECO:0000256" key="3">
    <source>
        <dbReference type="ARBA" id="ARBA00022630"/>
    </source>
</evidence>
<dbReference type="Proteomes" id="UP001241072">
    <property type="component" value="Unassembled WGS sequence"/>
</dbReference>
<keyword evidence="9" id="KW-0560">Oxidoreductase</keyword>
<evidence type="ECO:0000259" key="15">
    <source>
        <dbReference type="PROSITE" id="PS51384"/>
    </source>
</evidence>
<keyword evidence="10" id="KW-0408">Iron</keyword>
<feature type="transmembrane region" description="Helical" evidence="14">
    <location>
        <begin position="149"/>
        <end position="168"/>
    </location>
</feature>
<keyword evidence="6" id="KW-0479">Metal-binding</keyword>
<evidence type="ECO:0000256" key="6">
    <source>
        <dbReference type="ARBA" id="ARBA00022723"/>
    </source>
</evidence>
<feature type="domain" description="FAD-binding FR-type" evidence="15">
    <location>
        <begin position="235"/>
        <end position="335"/>
    </location>
</feature>
<evidence type="ECO:0000256" key="9">
    <source>
        <dbReference type="ARBA" id="ARBA00023002"/>
    </source>
</evidence>
<keyword evidence="5" id="KW-0001">2Fe-2S</keyword>
<comment type="subcellular location">
    <subcellularLocation>
        <location evidence="2">Membrane</location>
        <topology evidence="2">Multi-pass membrane protein</topology>
    </subcellularLocation>
</comment>
<dbReference type="EMBL" id="JAUQUB010000002">
    <property type="protein sequence ID" value="MDO7882767.1"/>
    <property type="molecule type" value="Genomic_DNA"/>
</dbReference>
<proteinExistence type="predicted"/>
<dbReference type="InterPro" id="IPR017938">
    <property type="entry name" value="Riboflavin_synthase-like_b-brl"/>
</dbReference>
<dbReference type="PANTHER" id="PTHR47354">
    <property type="entry name" value="NADH OXIDOREDUCTASE HCR"/>
    <property type="match status" value="1"/>
</dbReference>
<dbReference type="InterPro" id="IPR050415">
    <property type="entry name" value="MRET"/>
</dbReference>
<gene>
    <name evidence="16" type="ORF">Q5716_11080</name>
</gene>
<feature type="compositionally biased region" description="Low complexity" evidence="13">
    <location>
        <begin position="1"/>
        <end position="15"/>
    </location>
</feature>
<keyword evidence="7" id="KW-0274">FAD</keyword>
<keyword evidence="8 14" id="KW-1133">Transmembrane helix</keyword>
<evidence type="ECO:0000256" key="12">
    <source>
        <dbReference type="ARBA" id="ARBA00023136"/>
    </source>
</evidence>
<keyword evidence="4 14" id="KW-0812">Transmembrane</keyword>
<feature type="transmembrane region" description="Helical" evidence="14">
    <location>
        <begin position="342"/>
        <end position="361"/>
    </location>
</feature>
<dbReference type="Pfam" id="PF00175">
    <property type="entry name" value="NAD_binding_1"/>
    <property type="match status" value="1"/>
</dbReference>
<evidence type="ECO:0000256" key="11">
    <source>
        <dbReference type="ARBA" id="ARBA00023014"/>
    </source>
</evidence>
<feature type="region of interest" description="Disordered" evidence="13">
    <location>
        <begin position="1"/>
        <end position="22"/>
    </location>
</feature>
<dbReference type="PANTHER" id="PTHR47354:SF8">
    <property type="entry name" value="1,2-PHENYLACETYL-COA EPOXIDASE, SUBUNIT E"/>
    <property type="match status" value="1"/>
</dbReference>
<dbReference type="InterPro" id="IPR039261">
    <property type="entry name" value="FNR_nucleotide-bd"/>
</dbReference>
<feature type="transmembrane region" description="Helical" evidence="14">
    <location>
        <begin position="61"/>
        <end position="86"/>
    </location>
</feature>
<feature type="transmembrane region" description="Helical" evidence="14">
    <location>
        <begin position="180"/>
        <end position="198"/>
    </location>
</feature>
<accession>A0ABT9BNZ9</accession>
<evidence type="ECO:0000256" key="8">
    <source>
        <dbReference type="ARBA" id="ARBA00022989"/>
    </source>
</evidence>
<comment type="cofactor">
    <cofactor evidence="1">
        <name>FAD</name>
        <dbReference type="ChEBI" id="CHEBI:57692"/>
    </cofactor>
</comment>
<keyword evidence="17" id="KW-1185">Reference proteome</keyword>
<dbReference type="SUPFAM" id="SSF63380">
    <property type="entry name" value="Riboflavin synthase domain-like"/>
    <property type="match status" value="1"/>
</dbReference>
<dbReference type="Gene3D" id="2.40.30.10">
    <property type="entry name" value="Translation factors"/>
    <property type="match status" value="1"/>
</dbReference>
<sequence>MTATATRPTVVPPTRTVDREAPHRRRRLRADLLVTGAWASAALALALYLSTGLVDLGSPSAAITSIGIASGLIGSDLVLVMLVLAARIPAIDRTVGHDRAMAAHRSLGKPAFSLLLAHAALLTIGYSLADGSSVVSETVTLFSSADMPLAYLSLGLLVAVVVTSLVAVHRRMPYEAWHVVHLLSYAAVLAGLPHQLSMGGVLAEGTWQRPYWIALYVVALGSIVVFRVVRPLVASVRHEVTVESVERIAPDAFSIHLAGRDLDRLGARGGQFFFWRFWAPGTWWHAHPISVSAVPTARSARITVRELGDGTRSLSRLRPGTRVSFSGPFGLFTSLVRRNRKVAVLAAGIGITPVLSLLSRLDARAGDVTVIARGSDESELYLWQELQDWADVNGMRAYRSVGSRARGRDAWLSAHDVARGVTTRSVFPDLADSDVYLCGPDGWADAAESALLAAGASRESIHRERFDW</sequence>
<evidence type="ECO:0000256" key="2">
    <source>
        <dbReference type="ARBA" id="ARBA00004141"/>
    </source>
</evidence>
<feature type="transmembrane region" description="Helical" evidence="14">
    <location>
        <begin position="210"/>
        <end position="229"/>
    </location>
</feature>
<evidence type="ECO:0000256" key="10">
    <source>
        <dbReference type="ARBA" id="ARBA00023004"/>
    </source>
</evidence>
<reference evidence="16 17" key="1">
    <citation type="submission" date="2023-07" db="EMBL/GenBank/DDBJ databases">
        <title>Protaetiibacter sp. nov WY-16 isolated from soil.</title>
        <authorList>
            <person name="Liu B."/>
            <person name="Wan Y."/>
        </authorList>
    </citation>
    <scope>NUCLEOTIDE SEQUENCE [LARGE SCALE GENOMIC DNA]</scope>
    <source>
        <strain evidence="16 17">WY-16</strain>
    </source>
</reference>
<keyword evidence="3" id="KW-0285">Flavoprotein</keyword>
<protein>
    <submittedName>
        <fullName evidence="16">Ferredoxin reductase family protein</fullName>
    </submittedName>
</protein>
<evidence type="ECO:0000313" key="17">
    <source>
        <dbReference type="Proteomes" id="UP001241072"/>
    </source>
</evidence>
<name>A0ABT9BNZ9_9MICO</name>
<keyword evidence="12 14" id="KW-0472">Membrane</keyword>
<comment type="caution">
    <text evidence="16">The sequence shown here is derived from an EMBL/GenBank/DDBJ whole genome shotgun (WGS) entry which is preliminary data.</text>
</comment>
<keyword evidence="11" id="KW-0411">Iron-sulfur</keyword>
<organism evidence="16 17">
    <name type="scientific">Antiquaquibacter soli</name>
    <dbReference type="NCBI Taxonomy" id="3064523"/>
    <lineage>
        <taxon>Bacteria</taxon>
        <taxon>Bacillati</taxon>
        <taxon>Actinomycetota</taxon>
        <taxon>Actinomycetes</taxon>
        <taxon>Micrococcales</taxon>
        <taxon>Microbacteriaceae</taxon>
        <taxon>Antiquaquibacter</taxon>
    </lineage>
</organism>
<evidence type="ECO:0000256" key="1">
    <source>
        <dbReference type="ARBA" id="ARBA00001974"/>
    </source>
</evidence>
<evidence type="ECO:0000256" key="7">
    <source>
        <dbReference type="ARBA" id="ARBA00022827"/>
    </source>
</evidence>
<feature type="transmembrane region" description="Helical" evidence="14">
    <location>
        <begin position="32"/>
        <end position="49"/>
    </location>
</feature>
<feature type="transmembrane region" description="Helical" evidence="14">
    <location>
        <begin position="107"/>
        <end position="129"/>
    </location>
</feature>